<comment type="caution">
    <text evidence="3">The sequence shown here is derived from an EMBL/GenBank/DDBJ whole genome shotgun (WGS) entry which is preliminary data.</text>
</comment>
<evidence type="ECO:0000313" key="3">
    <source>
        <dbReference type="EMBL" id="KRX02436.1"/>
    </source>
</evidence>
<proteinExistence type="predicted"/>
<feature type="region of interest" description="Disordered" evidence="2">
    <location>
        <begin position="1198"/>
        <end position="1227"/>
    </location>
</feature>
<keyword evidence="4" id="KW-1185">Reference proteome</keyword>
<feature type="compositionally biased region" description="Polar residues" evidence="2">
    <location>
        <begin position="929"/>
        <end position="939"/>
    </location>
</feature>
<gene>
    <name evidence="3" type="ORF">PPERSA_10053</name>
</gene>
<reference evidence="3 4" key="1">
    <citation type="journal article" date="2015" name="Sci. Rep.">
        <title>Genome of the facultative scuticociliatosis pathogen Pseudocohnilembus persalinus provides insight into its virulence through horizontal gene transfer.</title>
        <authorList>
            <person name="Xiong J."/>
            <person name="Wang G."/>
            <person name="Cheng J."/>
            <person name="Tian M."/>
            <person name="Pan X."/>
            <person name="Warren A."/>
            <person name="Jiang C."/>
            <person name="Yuan D."/>
            <person name="Miao W."/>
        </authorList>
    </citation>
    <scope>NUCLEOTIDE SEQUENCE [LARGE SCALE GENOMIC DNA]</scope>
    <source>
        <strain evidence="3">36N120E</strain>
    </source>
</reference>
<name>A0A0V0QJQ2_PSEPJ</name>
<evidence type="ECO:0000256" key="1">
    <source>
        <dbReference type="SAM" id="Coils"/>
    </source>
</evidence>
<feature type="compositionally biased region" description="Low complexity" evidence="2">
    <location>
        <begin position="1198"/>
        <end position="1212"/>
    </location>
</feature>
<feature type="region of interest" description="Disordered" evidence="2">
    <location>
        <begin position="922"/>
        <end position="965"/>
    </location>
</feature>
<feature type="coiled-coil region" evidence="1">
    <location>
        <begin position="202"/>
        <end position="402"/>
    </location>
</feature>
<dbReference type="EMBL" id="LDAU01000155">
    <property type="protein sequence ID" value="KRX02436.1"/>
    <property type="molecule type" value="Genomic_DNA"/>
</dbReference>
<dbReference type="Proteomes" id="UP000054937">
    <property type="component" value="Unassembled WGS sequence"/>
</dbReference>
<feature type="region of interest" description="Disordered" evidence="2">
    <location>
        <begin position="1003"/>
        <end position="1024"/>
    </location>
</feature>
<sequence>MDNHSYFQIKEEDENFNSEISHKDQLGVDFHSEILNEFNYEQAHNNTQIDTSNSSNQNSRPLTQLNFLQQLKQGSQMPINNDQSTNATNNNKQYLCMDQNITQQQSISQDFGIKNYNFFNQKSQQKSIQNISASSNENLENINYSLGNKITKQVINQNQDLNQNQNFDNLNTNGNILPLNFPQYQNNYSLNEISNINEQQTNNNVQKKIEMQEYIIQNLKEKLEKQQNDIFNYFSNLRKNEVGKMNIKIKESFQKQKDYYEQKIQNLKSQLSNNLPQFQCDKSGYEAAKTVQNLQENLRKADFNLQYQKQQIVQDANNQIQELKQHYSNIIEMNKKNFQAQISDYSKQLKHEQNKGKQQVLEIEIKYRNQITQMQKKMDQQKEMFENRLKVMEDKIKELKNITIESLRQKILTKKKMNPNLKIFNDDEQNEVNILSYKNFYGVKQENLELINQDSLKEENKIQKQAGLNNDLQNEQINENNHLNQQKRLKLTNFIQDHKITEEQLENMKFPKEQKDKENTQKSYNQFSQEYFIQNLYNVYNKMQNIENDNEGPVSENFLQIKNDINKILSNSYSEANIDRQKNQQYINQQRQSILTDNAQEQYIFQKDHLYDLFLENNQTQKKNNQGFNYNISDDKLQDILNLYCSDEIENSNNIFNDQQNQIVNEQENFDKISQKSQKNQNIVNFSSSSSLISQKDKKICVKNQQQKDAQIKQNLLEESDQKNQKFTEKFITKNQKLSEEMKFQKIDSQEVSQHELQKNLISTSDFTSLSQYSLYKGCHSKSQITQVSKQKNNDSMTMEISQIYDQETNKCTDLQNFAQKKEMNLKQFSEIQSQQNKNKQQQQDKKVQQFVDNDEKVVVDDKKAQINHQNLYKLFDSLKQQSNLQKIQKKKQNEKNSKKIVKNQQEYTNFQKELFENIKDQSKKQKNPLDQSESQSHIYNRQSQNSKSSYSSIQQRKISQQTQQDMNETIINQKQIKKKTDLQIEKTNQNYSHDMINSLNEQNSQNQQKQQKKYSVQDHVQQQEEEQLQKQQQCVDSLKSSYNLQNQNQEQMQQKYQFDDLDSGQYFFQQKLDVELRKQRIKFEQQILDMQYGFQKYHNNEINNLKNQYQKYIQILIQNHQKQFDVIAQKYEFAMKQLQKILEQQNQSQLNPTSAQNKQQNENSQYIINNQRGNYQVQFDINSNNSQQQENNNYSQYLSDQNKPQNYQQKQQKIKKNKQNSSDSFIDSSFEKIQKKIRKSSQSLYNDQSIDNMDSFQEQKQSLNIIKILNNDQTNHQENEIFNQLQRTPQRHQKVEKNQISQQNKELYNTNQKGIQQKQMFNELFSNNFSNEKFQSQDNYKQLTQNTSFNDNQSNKKPISFWNQNGSLFKIQDNLIQQDTHISLDLDK</sequence>
<feature type="coiled-coil region" evidence="1">
    <location>
        <begin position="649"/>
        <end position="676"/>
    </location>
</feature>
<evidence type="ECO:0000256" key="2">
    <source>
        <dbReference type="SAM" id="MobiDB-lite"/>
    </source>
</evidence>
<protein>
    <submittedName>
        <fullName evidence="3">Uncharacterized protein</fullName>
    </submittedName>
</protein>
<keyword evidence="1" id="KW-0175">Coiled coil</keyword>
<evidence type="ECO:0000313" key="4">
    <source>
        <dbReference type="Proteomes" id="UP000054937"/>
    </source>
</evidence>
<organism evidence="3 4">
    <name type="scientific">Pseudocohnilembus persalinus</name>
    <name type="common">Ciliate</name>
    <dbReference type="NCBI Taxonomy" id="266149"/>
    <lineage>
        <taxon>Eukaryota</taxon>
        <taxon>Sar</taxon>
        <taxon>Alveolata</taxon>
        <taxon>Ciliophora</taxon>
        <taxon>Intramacronucleata</taxon>
        <taxon>Oligohymenophorea</taxon>
        <taxon>Scuticociliatia</taxon>
        <taxon>Philasterida</taxon>
        <taxon>Pseudocohnilembidae</taxon>
        <taxon>Pseudocohnilembus</taxon>
    </lineage>
</organism>
<feature type="compositionally biased region" description="Low complexity" evidence="2">
    <location>
        <begin position="940"/>
        <end position="965"/>
    </location>
</feature>
<accession>A0A0V0QJQ2</accession>
<dbReference type="InParanoid" id="A0A0V0QJQ2"/>